<gene>
    <name evidence="2" type="ORF">K1X11_009815</name>
</gene>
<name>A0ABZ1CDZ0_9BACT</name>
<protein>
    <recommendedName>
        <fullName evidence="4">Beta-hexosaminidase bacterial type N-terminal domain-containing protein</fullName>
    </recommendedName>
</protein>
<accession>A0ABZ1CDZ0</accession>
<reference evidence="2 3" key="1">
    <citation type="submission" date="2023-12" db="EMBL/GenBank/DDBJ databases">
        <title>Description of an unclassified Opitutus bacterium of Verrucomicrobiota.</title>
        <authorList>
            <person name="Zhang D.-F."/>
        </authorList>
    </citation>
    <scope>NUCLEOTIDE SEQUENCE [LARGE SCALE GENOMIC DNA]</scope>
    <source>
        <strain evidence="2 3">WL0086</strain>
    </source>
</reference>
<evidence type="ECO:0000313" key="2">
    <source>
        <dbReference type="EMBL" id="WRQ89703.1"/>
    </source>
</evidence>
<dbReference type="SUPFAM" id="SSF55545">
    <property type="entry name" value="beta-N-acetylhexosaminidase-like domain"/>
    <property type="match status" value="1"/>
</dbReference>
<keyword evidence="1" id="KW-0378">Hydrolase</keyword>
<dbReference type="InterPro" id="IPR029018">
    <property type="entry name" value="Hex-like_dom2"/>
</dbReference>
<proteinExistence type="predicted"/>
<evidence type="ECO:0008006" key="4">
    <source>
        <dbReference type="Google" id="ProtNLM"/>
    </source>
</evidence>
<dbReference type="Proteomes" id="UP000738431">
    <property type="component" value="Chromosome"/>
</dbReference>
<dbReference type="EMBL" id="CP139781">
    <property type="protein sequence ID" value="WRQ89703.1"/>
    <property type="molecule type" value="Genomic_DNA"/>
</dbReference>
<sequence>MLNRRFPAFALLVVLVLAPVLRADVVRIVPDDTQRTSAYAVARLTAALAAAGHEVVAESGEYDFLISLATHPTRLRKEAFEILPEDKVITIYGGDGLGMVYGALALVEALQNGTALGDVAAQAEKPDQAFRGIKFNLPWETYRPSSALDQHIETAKDPAYWAAFLDMMVDNRFNAISLWNMHPYTFMVRPRSFPEASPWTEAEFAEWQGLYRQIFAMAKDRGLDTYIVHWSIFVSRELAEAHGLAEDNFYPYYYVEGERAELVRRYLRESVKQVLTEYPDLDGIGLSHGEGMAGMTPLERQQWMDDVIIAGMQEVTAERPVKLIHRVPFSANLDSGGSTSKNVEVVTREAMERLGDTFEGPIWVEMKFNWSHAHSTPKLEKVHGGKLGDTYFDPVPSNYRVTWQARNEDFFALRWGVPEFIRQHIALNGQAAYAGGYFVGSECYIPALDYFTAVDEPVDWTWAFERQWLFYKLWGRLLYNPETPDAVFAAEYERRYGVAGRNLLAAMSLASSTQLRLASLYESRWDFTLYSEGFLALQGDYTRYIGVDALINQGTMASEYVSVRDYVETTLAGGGFGAGRITPPILADMLERDCAEALRLVEWIDTSANASLRFEVADIQTWAWLGRHLAAKLRGAVALATYRRTGESARQEEAVRELGRALVAWDEVIDITRPLYRDMRLTHYNHNVFTANDDNLFHWALIRDEVAADVTVAREAVPTPKATAVD</sequence>
<evidence type="ECO:0000313" key="3">
    <source>
        <dbReference type="Proteomes" id="UP000738431"/>
    </source>
</evidence>
<keyword evidence="3" id="KW-1185">Reference proteome</keyword>
<organism evidence="2 3">
    <name type="scientific">Actomonas aquatica</name>
    <dbReference type="NCBI Taxonomy" id="2866162"/>
    <lineage>
        <taxon>Bacteria</taxon>
        <taxon>Pseudomonadati</taxon>
        <taxon>Verrucomicrobiota</taxon>
        <taxon>Opitutia</taxon>
        <taxon>Opitutales</taxon>
        <taxon>Opitutaceae</taxon>
        <taxon>Actomonas</taxon>
    </lineage>
</organism>
<evidence type="ECO:0000256" key="1">
    <source>
        <dbReference type="ARBA" id="ARBA00022801"/>
    </source>
</evidence>
<dbReference type="RefSeq" id="WP_221032163.1">
    <property type="nucleotide sequence ID" value="NZ_CP139781.1"/>
</dbReference>